<evidence type="ECO:0000256" key="1">
    <source>
        <dbReference type="ARBA" id="ARBA00022729"/>
    </source>
</evidence>
<evidence type="ECO:0000313" key="3">
    <source>
        <dbReference type="Proteomes" id="UP000272400"/>
    </source>
</evidence>
<accession>A0A3N1D4S8</accession>
<dbReference type="PANTHER" id="PTHR44103">
    <property type="entry name" value="PROPROTEIN CONVERTASE P"/>
    <property type="match status" value="1"/>
</dbReference>
<proteinExistence type="predicted"/>
<name>A0A3N1D4S8_9ACTN</name>
<dbReference type="SUPFAM" id="SSF69318">
    <property type="entry name" value="Integrin alpha N-terminal domain"/>
    <property type="match status" value="1"/>
</dbReference>
<dbReference type="Gene3D" id="2.130.10.130">
    <property type="entry name" value="Integrin alpha, N-terminal"/>
    <property type="match status" value="2"/>
</dbReference>
<dbReference type="PANTHER" id="PTHR44103:SF1">
    <property type="entry name" value="PROPROTEIN CONVERTASE P"/>
    <property type="match status" value="1"/>
</dbReference>
<gene>
    <name evidence="2" type="ORF">EDD29_6224</name>
</gene>
<dbReference type="InterPro" id="IPR013517">
    <property type="entry name" value="FG-GAP"/>
</dbReference>
<comment type="caution">
    <text evidence="2">The sequence shown here is derived from an EMBL/GenBank/DDBJ whole genome shotgun (WGS) entry which is preliminary data.</text>
</comment>
<dbReference type="Pfam" id="PF13517">
    <property type="entry name" value="FG-GAP_3"/>
    <property type="match status" value="1"/>
</dbReference>
<dbReference type="Proteomes" id="UP000272400">
    <property type="component" value="Unassembled WGS sequence"/>
</dbReference>
<dbReference type="AlphaFoldDB" id="A0A3N1D4S8"/>
<keyword evidence="3" id="KW-1185">Reference proteome</keyword>
<dbReference type="EMBL" id="RJKE01000001">
    <property type="protein sequence ID" value="ROO88553.1"/>
    <property type="molecule type" value="Genomic_DNA"/>
</dbReference>
<organism evidence="2 3">
    <name type="scientific">Actinocorallia herbida</name>
    <dbReference type="NCBI Taxonomy" id="58109"/>
    <lineage>
        <taxon>Bacteria</taxon>
        <taxon>Bacillati</taxon>
        <taxon>Actinomycetota</taxon>
        <taxon>Actinomycetes</taxon>
        <taxon>Streptosporangiales</taxon>
        <taxon>Thermomonosporaceae</taxon>
        <taxon>Actinocorallia</taxon>
    </lineage>
</organism>
<sequence length="467" mass="49082">MWYSGATFLIPLMEVAPLRSIRRLALPLAVGLACGAALPAAAGGSRPALKPTDPPKPAAFTRHVVDGALQGAAFSVASDVSGDRRPEIVATGFGTIVPGGPAPSGEVAVYKMGRDIDTWAKERVFGPEAGIAYPNEPAAADFDRDGDADIAVPGGFFQCAPAKCGSLTWWEQTRKGWERHDLVAPGTQPLFYHGAVPVDFDRDGRLDLVTIGESFPAPVALLPGRAPSNAWVQVFRGKRGGGFATEPVTLGAGGGALPEVADIDRDGDLDVASAQYFQSGASYVWLENLGGGRYTTHTIDTTQGRSIQIKLVRNLRGDRRDVWVASNHTNTAFPPGSSDPVSQVVTYAVPKDPRQAWTPTSISEGITARPRPGQAAPGVIGDGDIDGDGDLDIAVSGDGDPRLFWLEQRGDGSFATHVLAEGHGQAGGAIVADLDRDRRNDLAFSVYELNSVVVFTRSGGGKVPAKP</sequence>
<protein>
    <submittedName>
        <fullName evidence="2">VCBS repeat protein</fullName>
    </submittedName>
</protein>
<keyword evidence="1" id="KW-0732">Signal</keyword>
<dbReference type="InterPro" id="IPR028994">
    <property type="entry name" value="Integrin_alpha_N"/>
</dbReference>
<reference evidence="2 3" key="1">
    <citation type="submission" date="2018-11" db="EMBL/GenBank/DDBJ databases">
        <title>Sequencing the genomes of 1000 actinobacteria strains.</title>
        <authorList>
            <person name="Klenk H.-P."/>
        </authorList>
    </citation>
    <scope>NUCLEOTIDE SEQUENCE [LARGE SCALE GENOMIC DNA]</scope>
    <source>
        <strain evidence="2 3">DSM 44254</strain>
    </source>
</reference>
<evidence type="ECO:0000313" key="2">
    <source>
        <dbReference type="EMBL" id="ROO88553.1"/>
    </source>
</evidence>